<dbReference type="SMART" id="SM00065">
    <property type="entry name" value="GAF"/>
    <property type="match status" value="1"/>
</dbReference>
<dbReference type="Pfam" id="PF08448">
    <property type="entry name" value="PAS_4"/>
    <property type="match status" value="1"/>
</dbReference>
<dbReference type="Gene3D" id="3.30.450.20">
    <property type="entry name" value="PAS domain"/>
    <property type="match status" value="1"/>
</dbReference>
<dbReference type="AlphaFoldDB" id="A0A242M7W6"/>
<evidence type="ECO:0000256" key="7">
    <source>
        <dbReference type="ARBA" id="ARBA00022840"/>
    </source>
</evidence>
<dbReference type="Gene3D" id="3.30.565.10">
    <property type="entry name" value="Histidine kinase-like ATPase, C-terminal domain"/>
    <property type="match status" value="1"/>
</dbReference>
<evidence type="ECO:0000256" key="3">
    <source>
        <dbReference type="ARBA" id="ARBA00022553"/>
    </source>
</evidence>
<dbReference type="Pfam" id="PF13185">
    <property type="entry name" value="GAF_2"/>
    <property type="match status" value="1"/>
</dbReference>
<evidence type="ECO:0000313" key="10">
    <source>
        <dbReference type="EMBL" id="OTP67241.1"/>
    </source>
</evidence>
<dbReference type="NCBIfam" id="TIGR00229">
    <property type="entry name" value="sensory_box"/>
    <property type="match status" value="1"/>
</dbReference>
<dbReference type="Pfam" id="PF07568">
    <property type="entry name" value="HisKA_2"/>
    <property type="match status" value="1"/>
</dbReference>
<keyword evidence="8" id="KW-0843">Virulence</keyword>
<dbReference type="InterPro" id="IPR003018">
    <property type="entry name" value="GAF"/>
</dbReference>
<keyword evidence="7" id="KW-0067">ATP-binding</keyword>
<dbReference type="InterPro" id="IPR000700">
    <property type="entry name" value="PAS-assoc_C"/>
</dbReference>
<dbReference type="InterPro" id="IPR036890">
    <property type="entry name" value="HATPase_C_sf"/>
</dbReference>
<evidence type="ECO:0000256" key="2">
    <source>
        <dbReference type="ARBA" id="ARBA00012438"/>
    </source>
</evidence>
<keyword evidence="5" id="KW-0547">Nucleotide-binding</keyword>
<dbReference type="InterPro" id="IPR003594">
    <property type="entry name" value="HATPase_dom"/>
</dbReference>
<name>A0A242M7W6_CABSO</name>
<evidence type="ECO:0000256" key="4">
    <source>
        <dbReference type="ARBA" id="ARBA00022679"/>
    </source>
</evidence>
<dbReference type="SUPFAM" id="SSF55874">
    <property type="entry name" value="ATPase domain of HSP90 chaperone/DNA topoisomerase II/histidine kinase"/>
    <property type="match status" value="1"/>
</dbReference>
<dbReference type="Gene3D" id="3.30.450.40">
    <property type="match status" value="1"/>
</dbReference>
<dbReference type="SUPFAM" id="SSF55785">
    <property type="entry name" value="PYP-like sensor domain (PAS domain)"/>
    <property type="match status" value="1"/>
</dbReference>
<proteinExistence type="predicted"/>
<dbReference type="SUPFAM" id="SSF55781">
    <property type="entry name" value="GAF domain-like"/>
    <property type="match status" value="1"/>
</dbReference>
<evidence type="ECO:0000256" key="1">
    <source>
        <dbReference type="ARBA" id="ARBA00000085"/>
    </source>
</evidence>
<dbReference type="PANTHER" id="PTHR41523">
    <property type="entry name" value="TWO-COMPONENT SYSTEM SENSOR PROTEIN"/>
    <property type="match status" value="1"/>
</dbReference>
<dbReference type="InterPro" id="IPR013656">
    <property type="entry name" value="PAS_4"/>
</dbReference>
<dbReference type="GO" id="GO:0005524">
    <property type="term" value="F:ATP binding"/>
    <property type="evidence" value="ECO:0007669"/>
    <property type="project" value="UniProtKB-KW"/>
</dbReference>
<gene>
    <name evidence="10" type="ORF">PAMC26577_37010</name>
</gene>
<evidence type="ECO:0000256" key="8">
    <source>
        <dbReference type="ARBA" id="ARBA00023026"/>
    </source>
</evidence>
<dbReference type="InterPro" id="IPR011495">
    <property type="entry name" value="Sig_transdc_His_kin_sub2_dim/P"/>
</dbReference>
<dbReference type="Pfam" id="PF02518">
    <property type="entry name" value="HATPase_c"/>
    <property type="match status" value="1"/>
</dbReference>
<keyword evidence="6" id="KW-0418">Kinase</keyword>
<accession>A0A242M7W6</accession>
<dbReference type="Proteomes" id="UP000195221">
    <property type="component" value="Unassembled WGS sequence"/>
</dbReference>
<comment type="caution">
    <text evidence="10">The sequence shown here is derived from an EMBL/GenBank/DDBJ whole genome shotgun (WGS) entry which is preliminary data.</text>
</comment>
<evidence type="ECO:0000256" key="6">
    <source>
        <dbReference type="ARBA" id="ARBA00022777"/>
    </source>
</evidence>
<dbReference type="CDD" id="cd00130">
    <property type="entry name" value="PAS"/>
    <property type="match status" value="1"/>
</dbReference>
<dbReference type="InterPro" id="IPR029016">
    <property type="entry name" value="GAF-like_dom_sf"/>
</dbReference>
<feature type="domain" description="PAC" evidence="9">
    <location>
        <begin position="262"/>
        <end position="316"/>
    </location>
</feature>
<dbReference type="RefSeq" id="WP_075359473.1">
    <property type="nucleotide sequence ID" value="NZ_MSRG01000073.1"/>
</dbReference>
<comment type="catalytic activity">
    <reaction evidence="1">
        <text>ATP + protein L-histidine = ADP + protein N-phospho-L-histidine.</text>
        <dbReference type="EC" id="2.7.13.3"/>
    </reaction>
</comment>
<evidence type="ECO:0000256" key="5">
    <source>
        <dbReference type="ARBA" id="ARBA00022741"/>
    </source>
</evidence>
<reference evidence="10 11" key="1">
    <citation type="submission" date="2017-03" db="EMBL/GenBank/DDBJ databases">
        <title>Genome analysis of strain PAMC 26577.</title>
        <authorList>
            <person name="Oh H.-M."/>
            <person name="Yang J.-A."/>
        </authorList>
    </citation>
    <scope>NUCLEOTIDE SEQUENCE [LARGE SCALE GENOMIC DNA]</scope>
    <source>
        <strain evidence="10 11">PAMC 26577</strain>
    </source>
</reference>
<dbReference type="PROSITE" id="PS50113">
    <property type="entry name" value="PAC"/>
    <property type="match status" value="1"/>
</dbReference>
<keyword evidence="3" id="KW-0597">Phosphoprotein</keyword>
<sequence length="518" mass="56068">MTEPLSPQETIRSALQLSAKRLRHQHALAANFGLAALKAHRIDAVLQQACEVASSGLSSRFVKLLKYLPESDSLLLEAGVGWDTSDIGTVELAADDASPAGHAYRSGLPVLSNHLGEEHRFRTPALLAKYGVKRAINVPIRGIPVSYGVLEADSADGEDFIETDIVFLEAVANVVSITRERLAAEEQEGPQELFSTAVLDASTDCVLVLTVDGLIEYMNASGLAQFELDDFSQVGGSAHSRLWPDTEARAISGALHAAARGESTRFEAFNATYRGNARWWDVSVAPIADNTGEVRRILFAARDITGRHLEEERLIELIEKQELRIDESALKVKEIHHRVRNSLQLVQTLLALQGGLSGDKTVAAHLETAAARVMTIASVHERLYQDDGAQTADASVYLSDLIKDLAHLSTERSIILEAAPTVLSAARLSALGFVTAELVTNALKYGRGQVRVVFETQGAISRLTVEDEGSGFPESFPKPQGTGLGMRLVTAYAGMGNNSVHVDRSVPHSRIIVEFRNA</sequence>
<evidence type="ECO:0000259" key="9">
    <source>
        <dbReference type="PROSITE" id="PS50113"/>
    </source>
</evidence>
<protein>
    <recommendedName>
        <fullName evidence="2">histidine kinase</fullName>
        <ecNumber evidence="2">2.7.13.3</ecNumber>
    </recommendedName>
</protein>
<dbReference type="SMART" id="SM00387">
    <property type="entry name" value="HATPase_c"/>
    <property type="match status" value="1"/>
</dbReference>
<dbReference type="GO" id="GO:0004673">
    <property type="term" value="F:protein histidine kinase activity"/>
    <property type="evidence" value="ECO:0007669"/>
    <property type="project" value="UniProtKB-EC"/>
</dbReference>
<dbReference type="InterPro" id="IPR000014">
    <property type="entry name" value="PAS"/>
</dbReference>
<keyword evidence="4" id="KW-0808">Transferase</keyword>
<evidence type="ECO:0000313" key="11">
    <source>
        <dbReference type="Proteomes" id="UP000195221"/>
    </source>
</evidence>
<dbReference type="InterPro" id="IPR035965">
    <property type="entry name" value="PAS-like_dom_sf"/>
</dbReference>
<organism evidence="10 11">
    <name type="scientific">Caballeronia sordidicola</name>
    <name type="common">Burkholderia sordidicola</name>
    <dbReference type="NCBI Taxonomy" id="196367"/>
    <lineage>
        <taxon>Bacteria</taxon>
        <taxon>Pseudomonadati</taxon>
        <taxon>Pseudomonadota</taxon>
        <taxon>Betaproteobacteria</taxon>
        <taxon>Burkholderiales</taxon>
        <taxon>Burkholderiaceae</taxon>
        <taxon>Caballeronia</taxon>
    </lineage>
</organism>
<dbReference type="PANTHER" id="PTHR41523:SF8">
    <property type="entry name" value="ETHYLENE RESPONSE SENSOR PROTEIN"/>
    <property type="match status" value="1"/>
</dbReference>
<dbReference type="EC" id="2.7.13.3" evidence="2"/>
<dbReference type="EMBL" id="NBTZ01000157">
    <property type="protein sequence ID" value="OTP67241.1"/>
    <property type="molecule type" value="Genomic_DNA"/>
</dbReference>